<proteinExistence type="predicted"/>
<dbReference type="InterPro" id="IPR007588">
    <property type="entry name" value="Znf_FLYWCH"/>
</dbReference>
<accession>A0A0L7LGU5</accession>
<dbReference type="GO" id="GO:0008270">
    <property type="term" value="F:zinc ion binding"/>
    <property type="evidence" value="ECO:0007669"/>
    <property type="project" value="UniProtKB-KW"/>
</dbReference>
<gene>
    <name evidence="5" type="ORF">OBRU01_03948</name>
</gene>
<evidence type="ECO:0000313" key="6">
    <source>
        <dbReference type="Proteomes" id="UP000037510"/>
    </source>
</evidence>
<feature type="non-terminal residue" evidence="5">
    <location>
        <position position="1"/>
    </location>
</feature>
<feature type="domain" description="FLYWCH-type" evidence="4">
    <location>
        <begin position="7"/>
        <end position="63"/>
    </location>
</feature>
<reference evidence="5 6" key="1">
    <citation type="journal article" date="2015" name="Genome Biol. Evol.">
        <title>The genome of winter moth (Operophtera brumata) provides a genomic perspective on sexual dimorphism and phenology.</title>
        <authorList>
            <person name="Derks M.F."/>
            <person name="Smit S."/>
            <person name="Salis L."/>
            <person name="Schijlen E."/>
            <person name="Bossers A."/>
            <person name="Mateman C."/>
            <person name="Pijl A.S."/>
            <person name="de Ridder D."/>
            <person name="Groenen M.A."/>
            <person name="Visser M.E."/>
            <person name="Megens H.J."/>
        </authorList>
    </citation>
    <scope>NUCLEOTIDE SEQUENCE [LARGE SCALE GENOMIC DNA]</scope>
    <source>
        <strain evidence="5">WM2013NL</strain>
        <tissue evidence="5">Head and thorax</tissue>
    </source>
</reference>
<sequence>QFVYLDNGSKLLIINGYTYCKHYRLTGNETRYKCSRVMSMQCRAYAVVSDAGHIVSQSGDHNHEPSEYVMRPTGRHIKVGLVRGATLLVIGGHTFSKHTRNKVGGFRYKCSSNSKGCKAFAQVSSDDTIVKCNNWHNHEPIQFMQTADGLYIKLVRGATLLVIDGHTFSKHARNKVGGFRYKCSSNNKGCKAFAQVSSDDTIVKCQFIMLASGSTLLLLDVSLVPFGMAAPDTPVQAGLRLAVSLTRMSRRTTPCASSQIPIHRFGERKSAAYDGWLHVQQNQRNPKRRV</sequence>
<evidence type="ECO:0000256" key="2">
    <source>
        <dbReference type="ARBA" id="ARBA00022771"/>
    </source>
</evidence>
<evidence type="ECO:0000313" key="5">
    <source>
        <dbReference type="EMBL" id="KOB74426.1"/>
    </source>
</evidence>
<evidence type="ECO:0000256" key="3">
    <source>
        <dbReference type="ARBA" id="ARBA00022833"/>
    </source>
</evidence>
<keyword evidence="6" id="KW-1185">Reference proteome</keyword>
<dbReference type="Gene3D" id="2.20.25.240">
    <property type="match status" value="3"/>
</dbReference>
<feature type="domain" description="FLYWCH-type" evidence="4">
    <location>
        <begin position="83"/>
        <end position="138"/>
    </location>
</feature>
<dbReference type="Proteomes" id="UP000037510">
    <property type="component" value="Unassembled WGS sequence"/>
</dbReference>
<evidence type="ECO:0000259" key="4">
    <source>
        <dbReference type="Pfam" id="PF04500"/>
    </source>
</evidence>
<protein>
    <recommendedName>
        <fullName evidence="4">FLYWCH-type domain-containing protein</fullName>
    </recommendedName>
</protein>
<organism evidence="5 6">
    <name type="scientific">Operophtera brumata</name>
    <name type="common">Winter moth</name>
    <name type="synonym">Phalaena brumata</name>
    <dbReference type="NCBI Taxonomy" id="104452"/>
    <lineage>
        <taxon>Eukaryota</taxon>
        <taxon>Metazoa</taxon>
        <taxon>Ecdysozoa</taxon>
        <taxon>Arthropoda</taxon>
        <taxon>Hexapoda</taxon>
        <taxon>Insecta</taxon>
        <taxon>Pterygota</taxon>
        <taxon>Neoptera</taxon>
        <taxon>Endopterygota</taxon>
        <taxon>Lepidoptera</taxon>
        <taxon>Glossata</taxon>
        <taxon>Ditrysia</taxon>
        <taxon>Geometroidea</taxon>
        <taxon>Geometridae</taxon>
        <taxon>Larentiinae</taxon>
        <taxon>Operophtera</taxon>
    </lineage>
</organism>
<keyword evidence="1" id="KW-0479">Metal-binding</keyword>
<feature type="domain" description="FLYWCH-type" evidence="4">
    <location>
        <begin position="155"/>
        <end position="204"/>
    </location>
</feature>
<evidence type="ECO:0000256" key="1">
    <source>
        <dbReference type="ARBA" id="ARBA00022723"/>
    </source>
</evidence>
<dbReference type="AlphaFoldDB" id="A0A0L7LGU5"/>
<keyword evidence="2" id="KW-0863">Zinc-finger</keyword>
<keyword evidence="3" id="KW-0862">Zinc</keyword>
<name>A0A0L7LGU5_OPEBR</name>
<dbReference type="Pfam" id="PF04500">
    <property type="entry name" value="FLYWCH"/>
    <property type="match status" value="3"/>
</dbReference>
<feature type="non-terminal residue" evidence="5">
    <location>
        <position position="290"/>
    </location>
</feature>
<comment type="caution">
    <text evidence="5">The sequence shown here is derived from an EMBL/GenBank/DDBJ whole genome shotgun (WGS) entry which is preliminary data.</text>
</comment>
<dbReference type="EMBL" id="JTDY01001243">
    <property type="protein sequence ID" value="KOB74426.1"/>
    <property type="molecule type" value="Genomic_DNA"/>
</dbReference>